<organism evidence="1 2">
    <name type="scientific">Phlebia brevispora</name>
    <dbReference type="NCBI Taxonomy" id="194682"/>
    <lineage>
        <taxon>Eukaryota</taxon>
        <taxon>Fungi</taxon>
        <taxon>Dikarya</taxon>
        <taxon>Basidiomycota</taxon>
        <taxon>Agaricomycotina</taxon>
        <taxon>Agaricomycetes</taxon>
        <taxon>Polyporales</taxon>
        <taxon>Meruliaceae</taxon>
        <taxon>Phlebia</taxon>
    </lineage>
</organism>
<comment type="caution">
    <text evidence="1">The sequence shown here is derived from an EMBL/GenBank/DDBJ whole genome shotgun (WGS) entry which is preliminary data.</text>
</comment>
<evidence type="ECO:0000313" key="1">
    <source>
        <dbReference type="EMBL" id="KAJ3559578.1"/>
    </source>
</evidence>
<evidence type="ECO:0000313" key="2">
    <source>
        <dbReference type="Proteomes" id="UP001148662"/>
    </source>
</evidence>
<name>A0ACC1TET4_9APHY</name>
<sequence length="330" mass="37107">MGELQCEVVAKHSTLEFEAVEDANAYLMEGLCCAESGTFVETIAILSRSPMTQLQDLSRVLSSAGGAVDPEEKGTYFLSTSNGMLTSRFLVGGSVRDQELLAKDVRKDSSAVYLLSTVLSLIIYITSSSALCVIEYDQEEEDWFGCDDIPSQRLHAEGKAAACFVPGSERNFYVFLQDPSRRIICYDNEWTRRVLPADARAGTPLFATVINDRVHVFYVGSKDYYLHYLVEDIDGVWVDNVMVRSAFHETLTRLTVARNGDGFLEAYILTIENVVLQTIGDARGETRELGQVDKSGYFRARMDAKRCPFVWAPTVRWHEMPRVSHRCLCW</sequence>
<accession>A0ACC1TET4</accession>
<dbReference type="Proteomes" id="UP001148662">
    <property type="component" value="Unassembled WGS sequence"/>
</dbReference>
<dbReference type="EMBL" id="JANHOG010000018">
    <property type="protein sequence ID" value="KAJ3559578.1"/>
    <property type="molecule type" value="Genomic_DNA"/>
</dbReference>
<keyword evidence="2" id="KW-1185">Reference proteome</keyword>
<proteinExistence type="predicted"/>
<gene>
    <name evidence="1" type="ORF">NM688_g257</name>
</gene>
<protein>
    <submittedName>
        <fullName evidence="1">Uncharacterized protein</fullName>
    </submittedName>
</protein>
<reference evidence="1" key="1">
    <citation type="submission" date="2022-07" db="EMBL/GenBank/DDBJ databases">
        <title>Genome Sequence of Phlebia brevispora.</title>
        <authorList>
            <person name="Buettner E."/>
        </authorList>
    </citation>
    <scope>NUCLEOTIDE SEQUENCE</scope>
    <source>
        <strain evidence="1">MPL23</strain>
    </source>
</reference>